<comment type="caution">
    <text evidence="1">The sequence shown here is derived from an EMBL/GenBank/DDBJ whole genome shotgun (WGS) entry which is preliminary data.</text>
</comment>
<protein>
    <submittedName>
        <fullName evidence="1">Uncharacterized protein</fullName>
    </submittedName>
</protein>
<organism evidence="1 2">
    <name type="scientific">Chelatococcus albus</name>
    <dbReference type="NCBI Taxonomy" id="3047466"/>
    <lineage>
        <taxon>Bacteria</taxon>
        <taxon>Pseudomonadati</taxon>
        <taxon>Pseudomonadota</taxon>
        <taxon>Alphaproteobacteria</taxon>
        <taxon>Hyphomicrobiales</taxon>
        <taxon>Chelatococcaceae</taxon>
        <taxon>Chelatococcus</taxon>
    </lineage>
</organism>
<proteinExistence type="predicted"/>
<evidence type="ECO:0000313" key="1">
    <source>
        <dbReference type="EMBL" id="MDJ1157322.1"/>
    </source>
</evidence>
<name>A0ABT7AD75_9HYPH</name>
<evidence type="ECO:0000313" key="2">
    <source>
        <dbReference type="Proteomes" id="UP001321492"/>
    </source>
</evidence>
<dbReference type="EMBL" id="JASJEV010000002">
    <property type="protein sequence ID" value="MDJ1157322.1"/>
    <property type="molecule type" value="Genomic_DNA"/>
</dbReference>
<accession>A0ABT7AD75</accession>
<keyword evidence="2" id="KW-1185">Reference proteome</keyword>
<gene>
    <name evidence="1" type="ORF">QNA08_03600</name>
</gene>
<reference evidence="1 2" key="1">
    <citation type="submission" date="2023-05" db="EMBL/GenBank/DDBJ databases">
        <title>Chelatococcus sp. nov., a moderately thermophilic bacterium isolated from hot spring microbial mat.</title>
        <authorList>
            <person name="Hu C.-J."/>
            <person name="Li W.-J."/>
        </authorList>
    </citation>
    <scope>NUCLEOTIDE SEQUENCE [LARGE SCALE GENOMIC DNA]</scope>
    <source>
        <strain evidence="1 2">SYSU G07232</strain>
    </source>
</reference>
<sequence length="89" mass="9982">MTRRTRAMKTLDAIDAHLRILATPDAPVVPDMSTMECSLVCDRLRRTEASLARWRRLLDRTGNGLARAPAARRIARLSGESVRLRARLG</sequence>
<dbReference type="Proteomes" id="UP001321492">
    <property type="component" value="Unassembled WGS sequence"/>
</dbReference>